<reference evidence="1 2" key="1">
    <citation type="submission" date="2021-06" db="EMBL/GenBank/DDBJ databases">
        <title>Caerostris darwini draft genome.</title>
        <authorList>
            <person name="Kono N."/>
            <person name="Arakawa K."/>
        </authorList>
    </citation>
    <scope>NUCLEOTIDE SEQUENCE [LARGE SCALE GENOMIC DNA]</scope>
</reference>
<gene>
    <name evidence="1" type="ORF">CDAR_510831</name>
</gene>
<dbReference type="Proteomes" id="UP001054837">
    <property type="component" value="Unassembled WGS sequence"/>
</dbReference>
<proteinExistence type="predicted"/>
<name>A0AAV4TA89_9ARAC</name>
<organism evidence="1 2">
    <name type="scientific">Caerostris darwini</name>
    <dbReference type="NCBI Taxonomy" id="1538125"/>
    <lineage>
        <taxon>Eukaryota</taxon>
        <taxon>Metazoa</taxon>
        <taxon>Ecdysozoa</taxon>
        <taxon>Arthropoda</taxon>
        <taxon>Chelicerata</taxon>
        <taxon>Arachnida</taxon>
        <taxon>Araneae</taxon>
        <taxon>Araneomorphae</taxon>
        <taxon>Entelegynae</taxon>
        <taxon>Araneoidea</taxon>
        <taxon>Araneidae</taxon>
        <taxon>Caerostris</taxon>
    </lineage>
</organism>
<dbReference type="AlphaFoldDB" id="A0AAV4TA89"/>
<evidence type="ECO:0000313" key="2">
    <source>
        <dbReference type="Proteomes" id="UP001054837"/>
    </source>
</evidence>
<keyword evidence="2" id="KW-1185">Reference proteome</keyword>
<evidence type="ECO:0000313" key="1">
    <source>
        <dbReference type="EMBL" id="GIY42337.1"/>
    </source>
</evidence>
<sequence>MYPFHPSLLPKSMPVVIGTIESVQSVHPVMSFHLDFLLSLSSFLGRKAISDEADLDPVPGAVKTLRPTSVRVGRVVEEERSCWKGN</sequence>
<comment type="caution">
    <text evidence="1">The sequence shown here is derived from an EMBL/GenBank/DDBJ whole genome shotgun (WGS) entry which is preliminary data.</text>
</comment>
<accession>A0AAV4TA89</accession>
<protein>
    <submittedName>
        <fullName evidence="1">Uncharacterized protein</fullName>
    </submittedName>
</protein>
<dbReference type="EMBL" id="BPLQ01009186">
    <property type="protein sequence ID" value="GIY42337.1"/>
    <property type="molecule type" value="Genomic_DNA"/>
</dbReference>